<sequence>MSKDVANKNIKLARTLLLVAVAMFGFGYALVPLYDVLCEWKWIERDRPDDIKKVPEVAYQIDRNREVTVEFMTTLNESTPMKFRAEKKQLKVHPGEYYTVNFYAENKTDNAMVARAIPSFSPAVISSYFEKIECFCFSEQTFKAKEAKIMPMRFVINPALPEQYKTITLSYTFFDNTEKSVKK</sequence>
<dbReference type="EMBL" id="JAQSDF010000005">
    <property type="protein sequence ID" value="MDI1230085.1"/>
    <property type="molecule type" value="Genomic_DNA"/>
</dbReference>
<dbReference type="GO" id="GO:0005886">
    <property type="term" value="C:plasma membrane"/>
    <property type="evidence" value="ECO:0007669"/>
    <property type="project" value="UniProtKB-SubCell"/>
</dbReference>
<comment type="function">
    <text evidence="1">Exerts its effect at some terminal stage of cytochrome c oxidase synthesis, probably by being involved in the insertion of the copper B into subunit I.</text>
</comment>
<gene>
    <name evidence="11" type="ORF">PSU93_02925</name>
</gene>
<dbReference type="InterPro" id="IPR023471">
    <property type="entry name" value="CtaG/Cox11_dom_sf"/>
</dbReference>
<keyword evidence="7 10" id="KW-1133">Transmembrane helix</keyword>
<dbReference type="Pfam" id="PF04442">
    <property type="entry name" value="CtaG_Cox11"/>
    <property type="match status" value="1"/>
</dbReference>
<evidence type="ECO:0000256" key="1">
    <source>
        <dbReference type="ARBA" id="ARBA00004007"/>
    </source>
</evidence>
<evidence type="ECO:0000256" key="4">
    <source>
        <dbReference type="ARBA" id="ARBA00015384"/>
    </source>
</evidence>
<evidence type="ECO:0000256" key="7">
    <source>
        <dbReference type="ARBA" id="ARBA00022989"/>
    </source>
</evidence>
<protein>
    <recommendedName>
        <fullName evidence="4">Cytochrome c oxidase assembly protein CtaG</fullName>
    </recommendedName>
</protein>
<comment type="subcellular location">
    <subcellularLocation>
        <location evidence="2">Cell inner membrane</location>
        <topology evidence="2">Single-pass type II membrane protein</topology>
        <orientation evidence="2">Periplasmic side</orientation>
    </subcellularLocation>
</comment>
<dbReference type="PANTHER" id="PTHR21320">
    <property type="entry name" value="CYTOCHROME C OXIDASE ASSEMBLY PROTEIN COX11-RELATED"/>
    <property type="match status" value="1"/>
</dbReference>
<keyword evidence="5 10" id="KW-0812">Transmembrane</keyword>
<dbReference type="Gene3D" id="2.60.370.10">
    <property type="entry name" value="Ctag/Cox11"/>
    <property type="match status" value="1"/>
</dbReference>
<dbReference type="PANTHER" id="PTHR21320:SF3">
    <property type="entry name" value="CYTOCHROME C OXIDASE ASSEMBLY PROTEIN COX11, MITOCHONDRIAL-RELATED"/>
    <property type="match status" value="1"/>
</dbReference>
<keyword evidence="9 10" id="KW-0472">Membrane</keyword>
<dbReference type="NCBIfam" id="NF003465">
    <property type="entry name" value="PRK05089.1"/>
    <property type="match status" value="1"/>
</dbReference>
<evidence type="ECO:0000256" key="5">
    <source>
        <dbReference type="ARBA" id="ARBA00022692"/>
    </source>
</evidence>
<comment type="similarity">
    <text evidence="3">Belongs to the COX11/CtaG family.</text>
</comment>
<evidence type="ECO:0000256" key="9">
    <source>
        <dbReference type="ARBA" id="ARBA00023136"/>
    </source>
</evidence>
<dbReference type="SUPFAM" id="SSF110111">
    <property type="entry name" value="Ctag/Cox11"/>
    <property type="match status" value="1"/>
</dbReference>
<evidence type="ECO:0000256" key="6">
    <source>
        <dbReference type="ARBA" id="ARBA00022968"/>
    </source>
</evidence>
<keyword evidence="8" id="KW-0186">Copper</keyword>
<evidence type="ECO:0000313" key="12">
    <source>
        <dbReference type="Proteomes" id="UP001160519"/>
    </source>
</evidence>
<feature type="transmembrane region" description="Helical" evidence="10">
    <location>
        <begin position="12"/>
        <end position="31"/>
    </location>
</feature>
<keyword evidence="12" id="KW-1185">Reference proteome</keyword>
<evidence type="ECO:0000313" key="11">
    <source>
        <dbReference type="EMBL" id="MDI1230085.1"/>
    </source>
</evidence>
<accession>A0AA43Q3K4</accession>
<dbReference type="PIRSF" id="PIRSF005413">
    <property type="entry name" value="COX11"/>
    <property type="match status" value="1"/>
</dbReference>
<evidence type="ECO:0000256" key="2">
    <source>
        <dbReference type="ARBA" id="ARBA00004382"/>
    </source>
</evidence>
<dbReference type="Proteomes" id="UP001160519">
    <property type="component" value="Unassembled WGS sequence"/>
</dbReference>
<name>A0AA43Q3K4_9GAMM</name>
<reference evidence="11" key="1">
    <citation type="submission" date="2023-01" db="EMBL/GenBank/DDBJ databases">
        <title>Biogeochemical cycle of methane in antarctic sediments.</title>
        <authorList>
            <person name="Roldan D.M."/>
            <person name="Menes R.J."/>
        </authorList>
    </citation>
    <scope>NUCLEOTIDE SEQUENCE [LARGE SCALE GENOMIC DNA]</scope>
    <source>
        <strain evidence="11">K-2018 MAG008</strain>
    </source>
</reference>
<evidence type="ECO:0000256" key="10">
    <source>
        <dbReference type="SAM" id="Phobius"/>
    </source>
</evidence>
<keyword evidence="6" id="KW-0735">Signal-anchor</keyword>
<dbReference type="GO" id="GO:0005507">
    <property type="term" value="F:copper ion binding"/>
    <property type="evidence" value="ECO:0007669"/>
    <property type="project" value="InterPro"/>
</dbReference>
<dbReference type="InterPro" id="IPR007533">
    <property type="entry name" value="Cyt_c_oxidase_assmbl_CtaG"/>
</dbReference>
<dbReference type="AlphaFoldDB" id="A0AA43Q3K4"/>
<comment type="caution">
    <text evidence="11">The sequence shown here is derived from an EMBL/GenBank/DDBJ whole genome shotgun (WGS) entry which is preliminary data.</text>
</comment>
<evidence type="ECO:0000256" key="3">
    <source>
        <dbReference type="ARBA" id="ARBA00009620"/>
    </source>
</evidence>
<proteinExistence type="inferred from homology"/>
<evidence type="ECO:0000256" key="8">
    <source>
        <dbReference type="ARBA" id="ARBA00023008"/>
    </source>
</evidence>
<organism evidence="11 12">
    <name type="scientific">Candidatus Methylobacter titanis</name>
    <dbReference type="NCBI Taxonomy" id="3053457"/>
    <lineage>
        <taxon>Bacteria</taxon>
        <taxon>Pseudomonadati</taxon>
        <taxon>Pseudomonadota</taxon>
        <taxon>Gammaproteobacteria</taxon>
        <taxon>Methylococcales</taxon>
        <taxon>Methylococcaceae</taxon>
        <taxon>Methylobacter</taxon>
    </lineage>
</organism>